<proteinExistence type="predicted"/>
<gene>
    <name evidence="1" type="ORF">POTOM_040423</name>
</gene>
<evidence type="ECO:0000313" key="1">
    <source>
        <dbReference type="EMBL" id="KAG6754631.1"/>
    </source>
</evidence>
<protein>
    <recommendedName>
        <fullName evidence="3">Ankyrin repeat family protein</fullName>
    </recommendedName>
</protein>
<keyword evidence="2" id="KW-1185">Reference proteome</keyword>
<dbReference type="PANTHER" id="PTHR24121:SF20">
    <property type="entry name" value="TONSOKU-LIKE PROTEIN"/>
    <property type="match status" value="1"/>
</dbReference>
<comment type="caution">
    <text evidence="1">The sequence shown here is derived from an EMBL/GenBank/DDBJ whole genome shotgun (WGS) entry which is preliminary data.</text>
</comment>
<name>A0A8X7YP90_POPTO</name>
<accession>A0A8X7YP90</accession>
<evidence type="ECO:0008006" key="3">
    <source>
        <dbReference type="Google" id="ProtNLM"/>
    </source>
</evidence>
<organism evidence="1 2">
    <name type="scientific">Populus tomentosa</name>
    <name type="common">Chinese white poplar</name>
    <dbReference type="NCBI Taxonomy" id="118781"/>
    <lineage>
        <taxon>Eukaryota</taxon>
        <taxon>Viridiplantae</taxon>
        <taxon>Streptophyta</taxon>
        <taxon>Embryophyta</taxon>
        <taxon>Tracheophyta</taxon>
        <taxon>Spermatophyta</taxon>
        <taxon>Magnoliopsida</taxon>
        <taxon>eudicotyledons</taxon>
        <taxon>Gunneridae</taxon>
        <taxon>Pentapetalae</taxon>
        <taxon>rosids</taxon>
        <taxon>fabids</taxon>
        <taxon>Malpighiales</taxon>
        <taxon>Salicaceae</taxon>
        <taxon>Saliceae</taxon>
        <taxon>Populus</taxon>
    </lineage>
</organism>
<dbReference type="Proteomes" id="UP000886885">
    <property type="component" value="Chromosome 11D"/>
</dbReference>
<dbReference type="InterPro" id="IPR002110">
    <property type="entry name" value="Ankyrin_rpt"/>
</dbReference>
<reference evidence="1" key="1">
    <citation type="journal article" date="2020" name="bioRxiv">
        <title>Hybrid origin of Populus tomentosa Carr. identified through genome sequencing and phylogenomic analysis.</title>
        <authorList>
            <person name="An X."/>
            <person name="Gao K."/>
            <person name="Chen Z."/>
            <person name="Li J."/>
            <person name="Yang X."/>
            <person name="Yang X."/>
            <person name="Zhou J."/>
            <person name="Guo T."/>
            <person name="Zhao T."/>
            <person name="Huang S."/>
            <person name="Miao D."/>
            <person name="Khan W.U."/>
            <person name="Rao P."/>
            <person name="Ye M."/>
            <person name="Lei B."/>
            <person name="Liao W."/>
            <person name="Wang J."/>
            <person name="Ji L."/>
            <person name="Li Y."/>
            <person name="Guo B."/>
            <person name="Mustafa N.S."/>
            <person name="Li S."/>
            <person name="Yun Q."/>
            <person name="Keller S.R."/>
            <person name="Mao J."/>
            <person name="Zhang R."/>
            <person name="Strauss S.H."/>
        </authorList>
    </citation>
    <scope>NUCLEOTIDE SEQUENCE</scope>
    <source>
        <strain evidence="1">GM15</strain>
        <tissue evidence="1">Leaf</tissue>
    </source>
</reference>
<dbReference type="PANTHER" id="PTHR24121">
    <property type="entry name" value="NO MECHANORECEPTOR POTENTIAL C, ISOFORM D-RELATED"/>
    <property type="match status" value="1"/>
</dbReference>
<sequence length="420" mass="47368">MQPFMYSRTTEIDPRQKINGDLYCALMKGNTKSVADLCLKLQDHALHVITVTDDTVLHMAAYAKETSLVEKLLDELPDHHLDKLTRQNRVGNTILHETVTGKHNVAIAGKLLKKAPGLLGMRNHNGETALFRAARYGRTEMFDFLAAKVSGYDESRLQFYVQRSDKTTILHMAILSHNFDILMLKCFLSYKLRWATDLAYRIALDYTHLIGQKDADGMTGLQLLSCNPSAFKLEPEEGFIKLAKSCGSSAWRKKVQEQKQVYTSAVKLANFLVRKDTSWECISSGIDVMKPKIHKYGEKGGQERQEVHLYNTIPDQMADCAETPLILATKSGCVEIVEEILKAYPQAVEHIDDDGRNRLGRKIDNDGNSILHNVGKKSKDVVSDEKMDGPAFLLQEELLCFTRRVAILHSIYTLYSDMVA</sequence>
<dbReference type="AlphaFoldDB" id="A0A8X7YP90"/>
<evidence type="ECO:0000313" key="2">
    <source>
        <dbReference type="Proteomes" id="UP000886885"/>
    </source>
</evidence>
<dbReference type="Pfam" id="PF12796">
    <property type="entry name" value="Ank_2"/>
    <property type="match status" value="1"/>
</dbReference>
<dbReference type="OrthoDB" id="1923662at2759"/>
<dbReference type="SMART" id="SM00248">
    <property type="entry name" value="ANK"/>
    <property type="match status" value="4"/>
</dbReference>
<dbReference type="EMBL" id="JAAWWB010000022">
    <property type="protein sequence ID" value="KAG6754631.1"/>
    <property type="molecule type" value="Genomic_DNA"/>
</dbReference>